<dbReference type="GO" id="GO:1990281">
    <property type="term" value="C:efflux pump complex"/>
    <property type="evidence" value="ECO:0007669"/>
    <property type="project" value="TreeGrafter"/>
</dbReference>
<keyword evidence="11" id="KW-1185">Reference proteome</keyword>
<evidence type="ECO:0000256" key="6">
    <source>
        <dbReference type="ARBA" id="ARBA00023136"/>
    </source>
</evidence>
<evidence type="ECO:0000256" key="1">
    <source>
        <dbReference type="ARBA" id="ARBA00004442"/>
    </source>
</evidence>
<evidence type="ECO:0000256" key="9">
    <source>
        <dbReference type="SAM" id="SignalP"/>
    </source>
</evidence>
<dbReference type="InterPro" id="IPR051906">
    <property type="entry name" value="TolC-like"/>
</dbReference>
<feature type="coiled-coil region" evidence="8">
    <location>
        <begin position="122"/>
        <end position="174"/>
    </location>
</feature>
<sequence length="444" mass="50609">MSRVKLLLILISCLFNFIMVAQEETPFLSKKEAIKQTLEKNYGIKIADNNIEIAENNAGILNSGYLPTLVGSAFADYSLDDRLTEIDGEEPRDQNDLENTSYGGSLDLNYTIFDGLGRLYNYRQLKEEYNLSELEARETIENTLLELFSVYFEIARLSENVEVLEQTLAISKERVTRAEYQFEYGQSNKLEVLNAKVDVTNDSINLIGTRQQLRNTKRDLSYIIGKEPSVNFEVDTIVGFTPQLKIENYVKEAKTNNVSLLQIEKNLVISEYDIKVNKSGYLPSVGLTGSYGWNRNRSADSPFFPGSLQTTSGLSARVSLSWDIFDGGSTSVRVRNAKILYENQQIQKKQIENEVDRDLKNALDNYQNRLYIYELQEQNVVTSEANFERSEERFKIGQITSIEFRQAQINLINAKTSKNLAKYDAKLAELQVLQLSGQLLNVQF</sequence>
<reference evidence="10 11" key="1">
    <citation type="submission" date="2018-06" db="EMBL/GenBank/DDBJ databases">
        <title>Genomic Encyclopedia of Archaeal and Bacterial Type Strains, Phase II (KMG-II): from individual species to whole genera.</title>
        <authorList>
            <person name="Goeker M."/>
        </authorList>
    </citation>
    <scope>NUCLEOTIDE SEQUENCE [LARGE SCALE GENOMIC DNA]</scope>
    <source>
        <strain evidence="10 11">DSM 15361</strain>
    </source>
</reference>
<evidence type="ECO:0000256" key="4">
    <source>
        <dbReference type="ARBA" id="ARBA00022452"/>
    </source>
</evidence>
<keyword evidence="7" id="KW-0998">Cell outer membrane</keyword>
<accession>A0A2W7K1Z9</accession>
<evidence type="ECO:0000256" key="3">
    <source>
        <dbReference type="ARBA" id="ARBA00022448"/>
    </source>
</evidence>
<keyword evidence="4" id="KW-1134">Transmembrane beta strand</keyword>
<comment type="subcellular location">
    <subcellularLocation>
        <location evidence="1">Cell outer membrane</location>
    </subcellularLocation>
</comment>
<keyword evidence="5" id="KW-0812">Transmembrane</keyword>
<dbReference type="EMBL" id="QKYV01000003">
    <property type="protein sequence ID" value="PZW41640.1"/>
    <property type="molecule type" value="Genomic_DNA"/>
</dbReference>
<evidence type="ECO:0000313" key="10">
    <source>
        <dbReference type="EMBL" id="PZW41640.1"/>
    </source>
</evidence>
<evidence type="ECO:0000256" key="8">
    <source>
        <dbReference type="SAM" id="Coils"/>
    </source>
</evidence>
<keyword evidence="8" id="KW-0175">Coiled coil</keyword>
<dbReference type="InterPro" id="IPR003423">
    <property type="entry name" value="OMP_efflux"/>
</dbReference>
<dbReference type="PANTHER" id="PTHR30026:SF20">
    <property type="entry name" value="OUTER MEMBRANE PROTEIN TOLC"/>
    <property type="match status" value="1"/>
</dbReference>
<evidence type="ECO:0000313" key="11">
    <source>
        <dbReference type="Proteomes" id="UP000249542"/>
    </source>
</evidence>
<evidence type="ECO:0000256" key="7">
    <source>
        <dbReference type="ARBA" id="ARBA00023237"/>
    </source>
</evidence>
<keyword evidence="6" id="KW-0472">Membrane</keyword>
<dbReference type="GO" id="GO:0009279">
    <property type="term" value="C:cell outer membrane"/>
    <property type="evidence" value="ECO:0007669"/>
    <property type="project" value="UniProtKB-SubCell"/>
</dbReference>
<dbReference type="GO" id="GO:0015562">
    <property type="term" value="F:efflux transmembrane transporter activity"/>
    <property type="evidence" value="ECO:0007669"/>
    <property type="project" value="InterPro"/>
</dbReference>
<dbReference type="PANTHER" id="PTHR30026">
    <property type="entry name" value="OUTER MEMBRANE PROTEIN TOLC"/>
    <property type="match status" value="1"/>
</dbReference>
<evidence type="ECO:0000256" key="5">
    <source>
        <dbReference type="ARBA" id="ARBA00022692"/>
    </source>
</evidence>
<organism evidence="10 11">
    <name type="scientific">Mesonia algae</name>
    <dbReference type="NCBI Taxonomy" id="213248"/>
    <lineage>
        <taxon>Bacteria</taxon>
        <taxon>Pseudomonadati</taxon>
        <taxon>Bacteroidota</taxon>
        <taxon>Flavobacteriia</taxon>
        <taxon>Flavobacteriales</taxon>
        <taxon>Flavobacteriaceae</taxon>
        <taxon>Mesonia</taxon>
    </lineage>
</organism>
<proteinExistence type="inferred from homology"/>
<keyword evidence="9" id="KW-0732">Signal</keyword>
<dbReference type="RefSeq" id="WP_111540645.1">
    <property type="nucleotide sequence ID" value="NZ_QKYV01000003.1"/>
</dbReference>
<comment type="similarity">
    <text evidence="2">Belongs to the outer membrane factor (OMF) (TC 1.B.17) family.</text>
</comment>
<feature type="coiled-coil region" evidence="8">
    <location>
        <begin position="334"/>
        <end position="361"/>
    </location>
</feature>
<dbReference type="Pfam" id="PF02321">
    <property type="entry name" value="OEP"/>
    <property type="match status" value="2"/>
</dbReference>
<dbReference type="Proteomes" id="UP000249542">
    <property type="component" value="Unassembled WGS sequence"/>
</dbReference>
<dbReference type="GO" id="GO:0015288">
    <property type="term" value="F:porin activity"/>
    <property type="evidence" value="ECO:0007669"/>
    <property type="project" value="TreeGrafter"/>
</dbReference>
<dbReference type="AlphaFoldDB" id="A0A2W7K1Z9"/>
<comment type="caution">
    <text evidence="10">The sequence shown here is derived from an EMBL/GenBank/DDBJ whole genome shotgun (WGS) entry which is preliminary data.</text>
</comment>
<feature type="chain" id="PRO_5015839962" evidence="9">
    <location>
        <begin position="22"/>
        <end position="444"/>
    </location>
</feature>
<dbReference type="Gene3D" id="1.20.1600.10">
    <property type="entry name" value="Outer membrane efflux proteins (OEP)"/>
    <property type="match status" value="1"/>
</dbReference>
<keyword evidence="3" id="KW-0813">Transport</keyword>
<feature type="signal peptide" evidence="9">
    <location>
        <begin position="1"/>
        <end position="21"/>
    </location>
</feature>
<evidence type="ECO:0000256" key="2">
    <source>
        <dbReference type="ARBA" id="ARBA00007613"/>
    </source>
</evidence>
<gene>
    <name evidence="10" type="ORF">LX95_01322</name>
</gene>
<protein>
    <submittedName>
        <fullName evidence="10">Outer membrane protein TolC</fullName>
    </submittedName>
</protein>
<name>A0A2W7K1Z9_9FLAO</name>
<dbReference type="SUPFAM" id="SSF56954">
    <property type="entry name" value="Outer membrane efflux proteins (OEP)"/>
    <property type="match status" value="1"/>
</dbReference>